<dbReference type="EMBL" id="JARQWQ010000035">
    <property type="protein sequence ID" value="KAK2560851.1"/>
    <property type="molecule type" value="Genomic_DNA"/>
</dbReference>
<dbReference type="Proteomes" id="UP001249851">
    <property type="component" value="Unassembled WGS sequence"/>
</dbReference>
<reference evidence="1" key="1">
    <citation type="journal article" date="2023" name="G3 (Bethesda)">
        <title>Whole genome assembly and annotation of the endangered Caribbean coral Acropora cervicornis.</title>
        <authorList>
            <person name="Selwyn J.D."/>
            <person name="Vollmer S.V."/>
        </authorList>
    </citation>
    <scope>NUCLEOTIDE SEQUENCE</scope>
    <source>
        <strain evidence="1">K2</strain>
    </source>
</reference>
<keyword evidence="2" id="KW-1185">Reference proteome</keyword>
<evidence type="ECO:0000313" key="2">
    <source>
        <dbReference type="Proteomes" id="UP001249851"/>
    </source>
</evidence>
<organism evidence="1 2">
    <name type="scientific">Acropora cervicornis</name>
    <name type="common">Staghorn coral</name>
    <dbReference type="NCBI Taxonomy" id="6130"/>
    <lineage>
        <taxon>Eukaryota</taxon>
        <taxon>Metazoa</taxon>
        <taxon>Cnidaria</taxon>
        <taxon>Anthozoa</taxon>
        <taxon>Hexacorallia</taxon>
        <taxon>Scleractinia</taxon>
        <taxon>Astrocoeniina</taxon>
        <taxon>Acroporidae</taxon>
        <taxon>Acropora</taxon>
    </lineage>
</organism>
<sequence length="72" mass="8155">MTGESDDSSTVFFCPNFSKAVMGKIASDLILFVRLNFCVQEKKNKTKGPKINIVTKRVKNVRKEMIKMNISV</sequence>
<reference evidence="1" key="2">
    <citation type="journal article" date="2023" name="Science">
        <title>Genomic signatures of disease resistance in endangered staghorn corals.</title>
        <authorList>
            <person name="Vollmer S.V."/>
            <person name="Selwyn J.D."/>
            <person name="Despard B.A."/>
            <person name="Roesel C.L."/>
        </authorList>
    </citation>
    <scope>NUCLEOTIDE SEQUENCE</scope>
    <source>
        <strain evidence="1">K2</strain>
    </source>
</reference>
<protein>
    <submittedName>
        <fullName evidence="1">Uncharacterized protein</fullName>
    </submittedName>
</protein>
<comment type="caution">
    <text evidence="1">The sequence shown here is derived from an EMBL/GenBank/DDBJ whole genome shotgun (WGS) entry which is preliminary data.</text>
</comment>
<dbReference type="AlphaFoldDB" id="A0AAD9V4F1"/>
<evidence type="ECO:0000313" key="1">
    <source>
        <dbReference type="EMBL" id="KAK2560851.1"/>
    </source>
</evidence>
<name>A0AAD9V4F1_ACRCE</name>
<proteinExistence type="predicted"/>
<accession>A0AAD9V4F1</accession>
<gene>
    <name evidence="1" type="ORF">P5673_016663</name>
</gene>
<feature type="non-terminal residue" evidence="1">
    <location>
        <position position="72"/>
    </location>
</feature>